<organism evidence="2 3">
    <name type="scientific">Rhizobium daejeonense</name>
    <dbReference type="NCBI Taxonomy" id="240521"/>
    <lineage>
        <taxon>Bacteria</taxon>
        <taxon>Pseudomonadati</taxon>
        <taxon>Pseudomonadota</taxon>
        <taxon>Alphaproteobacteria</taxon>
        <taxon>Hyphomicrobiales</taxon>
        <taxon>Rhizobiaceae</taxon>
        <taxon>Rhizobium/Agrobacterium group</taxon>
        <taxon>Rhizobium</taxon>
    </lineage>
</organism>
<reference evidence="2 3" key="1">
    <citation type="submission" date="2020-02" db="EMBL/GenBank/DDBJ databases">
        <title>Genome sequence of the type strain CCBAU10050 of Rhizobium daejeonense.</title>
        <authorList>
            <person name="Gao J."/>
            <person name="Sun J."/>
        </authorList>
    </citation>
    <scope>NUCLEOTIDE SEQUENCE [LARGE SCALE GENOMIC DNA]</scope>
    <source>
        <strain evidence="2 3">CCBAU10050</strain>
    </source>
</reference>
<dbReference type="EMBL" id="JAAKZH010000001">
    <property type="protein sequence ID" value="NGO62432.1"/>
    <property type="molecule type" value="Genomic_DNA"/>
</dbReference>
<accession>A0A6M1RMD0</accession>
<dbReference type="InterPro" id="IPR037523">
    <property type="entry name" value="VOC_core"/>
</dbReference>
<comment type="caution">
    <text evidence="2">The sequence shown here is derived from an EMBL/GenBank/DDBJ whole genome shotgun (WGS) entry which is preliminary data.</text>
</comment>
<feature type="domain" description="VOC" evidence="1">
    <location>
        <begin position="11"/>
        <end position="122"/>
    </location>
</feature>
<proteinExistence type="predicted"/>
<keyword evidence="3" id="KW-1185">Reference proteome</keyword>
<evidence type="ECO:0000313" key="2">
    <source>
        <dbReference type="EMBL" id="NGO62432.1"/>
    </source>
</evidence>
<dbReference type="PROSITE" id="PS51819">
    <property type="entry name" value="VOC"/>
    <property type="match status" value="1"/>
</dbReference>
<evidence type="ECO:0000313" key="3">
    <source>
        <dbReference type="Proteomes" id="UP000477849"/>
    </source>
</evidence>
<dbReference type="Pfam" id="PF00903">
    <property type="entry name" value="Glyoxalase"/>
    <property type="match status" value="1"/>
</dbReference>
<dbReference type="InterPro" id="IPR004360">
    <property type="entry name" value="Glyas_Fos-R_dOase_dom"/>
</dbReference>
<dbReference type="Proteomes" id="UP000477849">
    <property type="component" value="Unassembled WGS sequence"/>
</dbReference>
<dbReference type="SUPFAM" id="SSF54593">
    <property type="entry name" value="Glyoxalase/Bleomycin resistance protein/Dihydroxybiphenyl dioxygenase"/>
    <property type="match status" value="1"/>
</dbReference>
<dbReference type="InterPro" id="IPR029068">
    <property type="entry name" value="Glyas_Bleomycin-R_OHBP_Dase"/>
</dbReference>
<protein>
    <submittedName>
        <fullName evidence="2">Glyoxalase</fullName>
    </submittedName>
</protein>
<dbReference type="Gene3D" id="3.10.180.10">
    <property type="entry name" value="2,3-Dihydroxybiphenyl 1,2-Dioxygenase, domain 1"/>
    <property type="match status" value="1"/>
</dbReference>
<sequence length="128" mass="15113">MNAENRVDFTQVDVLPILPSLNFSQTRQFYIEKLGFEAVENLCEEYMSVRRDSLELHFWNCQDPTLSESSSVFFRSENVWQLYDDFDKRGVELTRHVDEFDRPIDKFHVRDPHGNLLLFGRRLGPPSA</sequence>
<gene>
    <name evidence="2" type="ORF">G6N76_02005</name>
</gene>
<name>A0A6M1RMD0_9HYPH</name>
<dbReference type="RefSeq" id="WP_163900456.1">
    <property type="nucleotide sequence ID" value="NZ_CP048427.1"/>
</dbReference>
<evidence type="ECO:0000259" key="1">
    <source>
        <dbReference type="PROSITE" id="PS51819"/>
    </source>
</evidence>
<dbReference type="AlphaFoldDB" id="A0A6M1RMD0"/>